<dbReference type="Proteomes" id="UP000306102">
    <property type="component" value="Unassembled WGS sequence"/>
</dbReference>
<evidence type="ECO:0000313" key="7">
    <source>
        <dbReference type="EMBL" id="THG01541.1"/>
    </source>
</evidence>
<accession>A0A4S4DFN1</accession>
<gene>
    <name evidence="7" type="ORF">TEA_020292</name>
</gene>
<evidence type="ECO:0000256" key="6">
    <source>
        <dbReference type="ARBA" id="ARBA00023180"/>
    </source>
</evidence>
<dbReference type="InterPro" id="IPR001611">
    <property type="entry name" value="Leu-rich_rpt"/>
</dbReference>
<dbReference type="STRING" id="542762.A0A4S4DFN1"/>
<organism evidence="7 8">
    <name type="scientific">Camellia sinensis var. sinensis</name>
    <name type="common">China tea</name>
    <dbReference type="NCBI Taxonomy" id="542762"/>
    <lineage>
        <taxon>Eukaryota</taxon>
        <taxon>Viridiplantae</taxon>
        <taxon>Streptophyta</taxon>
        <taxon>Embryophyta</taxon>
        <taxon>Tracheophyta</taxon>
        <taxon>Spermatophyta</taxon>
        <taxon>Magnoliopsida</taxon>
        <taxon>eudicotyledons</taxon>
        <taxon>Gunneridae</taxon>
        <taxon>Pentapetalae</taxon>
        <taxon>asterids</taxon>
        <taxon>Ericales</taxon>
        <taxon>Theaceae</taxon>
        <taxon>Camellia</taxon>
    </lineage>
</organism>
<keyword evidence="2" id="KW-0433">Leucine-rich repeat</keyword>
<dbReference type="AlphaFoldDB" id="A0A4S4DFN1"/>
<name>A0A4S4DFN1_CAMSN</name>
<keyword evidence="5" id="KW-0472">Membrane</keyword>
<keyword evidence="6" id="KW-0325">Glycoprotein</keyword>
<dbReference type="EMBL" id="SDRB02011400">
    <property type="protein sequence ID" value="THG01541.1"/>
    <property type="molecule type" value="Genomic_DNA"/>
</dbReference>
<dbReference type="FunFam" id="3.80.10.10:FF:000041">
    <property type="entry name" value="LRR receptor-like serine/threonine-protein kinase ERECTA"/>
    <property type="match status" value="1"/>
</dbReference>
<reference evidence="7 8" key="1">
    <citation type="journal article" date="2018" name="Proc. Natl. Acad. Sci. U.S.A.">
        <title>Draft genome sequence of Camellia sinensis var. sinensis provides insights into the evolution of the tea genome and tea quality.</title>
        <authorList>
            <person name="Wei C."/>
            <person name="Yang H."/>
            <person name="Wang S."/>
            <person name="Zhao J."/>
            <person name="Liu C."/>
            <person name="Gao L."/>
            <person name="Xia E."/>
            <person name="Lu Y."/>
            <person name="Tai Y."/>
            <person name="She G."/>
            <person name="Sun J."/>
            <person name="Cao H."/>
            <person name="Tong W."/>
            <person name="Gao Q."/>
            <person name="Li Y."/>
            <person name="Deng W."/>
            <person name="Jiang X."/>
            <person name="Wang W."/>
            <person name="Chen Q."/>
            <person name="Zhang S."/>
            <person name="Li H."/>
            <person name="Wu J."/>
            <person name="Wang P."/>
            <person name="Li P."/>
            <person name="Shi C."/>
            <person name="Zheng F."/>
            <person name="Jian J."/>
            <person name="Huang B."/>
            <person name="Shan D."/>
            <person name="Shi M."/>
            <person name="Fang C."/>
            <person name="Yue Y."/>
            <person name="Li F."/>
            <person name="Li D."/>
            <person name="Wei S."/>
            <person name="Han B."/>
            <person name="Jiang C."/>
            <person name="Yin Y."/>
            <person name="Xia T."/>
            <person name="Zhang Z."/>
            <person name="Bennetzen J.L."/>
            <person name="Zhao S."/>
            <person name="Wan X."/>
        </authorList>
    </citation>
    <scope>NUCLEOTIDE SEQUENCE [LARGE SCALE GENOMIC DNA]</scope>
    <source>
        <strain evidence="8">cv. Shuchazao</strain>
        <tissue evidence="7">Leaf</tissue>
    </source>
</reference>
<dbReference type="PANTHER" id="PTHR48010:SF55">
    <property type="entry name" value="OS01G0607900 PROTEIN"/>
    <property type="match status" value="1"/>
</dbReference>
<evidence type="ECO:0000256" key="5">
    <source>
        <dbReference type="ARBA" id="ARBA00023136"/>
    </source>
</evidence>
<comment type="caution">
    <text evidence="7">The sequence shown here is derived from an EMBL/GenBank/DDBJ whole genome shotgun (WGS) entry which is preliminary data.</text>
</comment>
<proteinExistence type="predicted"/>
<protein>
    <recommendedName>
        <fullName evidence="9">Leucine-rich repeat-containing N-terminal plant-type domain-containing protein</fullName>
    </recommendedName>
</protein>
<dbReference type="Gene3D" id="3.80.10.10">
    <property type="entry name" value="Ribonuclease Inhibitor"/>
    <property type="match status" value="1"/>
</dbReference>
<evidence type="ECO:0000256" key="4">
    <source>
        <dbReference type="ARBA" id="ARBA00022737"/>
    </source>
</evidence>
<keyword evidence="4" id="KW-0677">Repeat</keyword>
<evidence type="ECO:0000256" key="1">
    <source>
        <dbReference type="ARBA" id="ARBA00004370"/>
    </source>
</evidence>
<comment type="subcellular location">
    <subcellularLocation>
        <location evidence="1">Membrane</location>
    </subcellularLocation>
</comment>
<dbReference type="InterPro" id="IPR050994">
    <property type="entry name" value="At_inactive_RLKs"/>
</dbReference>
<sequence length="328" mass="36121">MPSLASTRHLCFDASQFPPPLAHVPSCTLRCLLTSAFDVSPTHSCTVPAVVRLQCTVLLLCTRVRQCAPVCHPSHCNLLSCAADIILASADVISAQHTFPSYFRPSGLTGTLCFTNMAVNGIPLTVRIGAFVSLLSFSYGLESDIYYLESLKKSLEDPFDSLSPWIFTNRTEGFICKFNGIDYWHPDESKVLNIRLSAMGLKGKFPLGLRNCTTLTGLDLSSNKLSGTIPPNSSQILNYVTSLDLSSNDFSREIPRSLPNCSYLNILKLDNNQLTGQIPPQIGFLSRLKTFSVTNNHLTRVSKKKKEDDLIGNKWAKSIKREEGIKAS</sequence>
<evidence type="ECO:0000313" key="8">
    <source>
        <dbReference type="Proteomes" id="UP000306102"/>
    </source>
</evidence>
<dbReference type="Pfam" id="PF00560">
    <property type="entry name" value="LRR_1"/>
    <property type="match status" value="3"/>
</dbReference>
<keyword evidence="3" id="KW-0732">Signal</keyword>
<evidence type="ECO:0000256" key="2">
    <source>
        <dbReference type="ARBA" id="ARBA00022614"/>
    </source>
</evidence>
<keyword evidence="8" id="KW-1185">Reference proteome</keyword>
<evidence type="ECO:0000256" key="3">
    <source>
        <dbReference type="ARBA" id="ARBA00022729"/>
    </source>
</evidence>
<dbReference type="SUPFAM" id="SSF52058">
    <property type="entry name" value="L domain-like"/>
    <property type="match status" value="1"/>
</dbReference>
<evidence type="ECO:0008006" key="9">
    <source>
        <dbReference type="Google" id="ProtNLM"/>
    </source>
</evidence>
<dbReference type="PANTHER" id="PTHR48010">
    <property type="entry name" value="OS05G0588300 PROTEIN"/>
    <property type="match status" value="1"/>
</dbReference>
<dbReference type="InterPro" id="IPR032675">
    <property type="entry name" value="LRR_dom_sf"/>
</dbReference>
<dbReference type="GO" id="GO:0016020">
    <property type="term" value="C:membrane"/>
    <property type="evidence" value="ECO:0007669"/>
    <property type="project" value="UniProtKB-SubCell"/>
</dbReference>